<organism evidence="1 2">
    <name type="scientific">Meloidogyne enterolobii</name>
    <name type="common">Root-knot nematode worm</name>
    <name type="synonym">Meloidogyne mayaguensis</name>
    <dbReference type="NCBI Taxonomy" id="390850"/>
    <lineage>
        <taxon>Eukaryota</taxon>
        <taxon>Metazoa</taxon>
        <taxon>Ecdysozoa</taxon>
        <taxon>Nematoda</taxon>
        <taxon>Chromadorea</taxon>
        <taxon>Rhabditida</taxon>
        <taxon>Tylenchina</taxon>
        <taxon>Tylenchomorpha</taxon>
        <taxon>Tylenchoidea</taxon>
        <taxon>Meloidogynidae</taxon>
        <taxon>Meloidogyninae</taxon>
        <taxon>Meloidogyne</taxon>
    </lineage>
</organism>
<evidence type="ECO:0000313" key="1">
    <source>
        <dbReference type="EMBL" id="CAD2179369.1"/>
    </source>
</evidence>
<accession>A0A6V7VX26</accession>
<dbReference type="OrthoDB" id="73307at2759"/>
<reference evidence="1 2" key="1">
    <citation type="submission" date="2020-08" db="EMBL/GenBank/DDBJ databases">
        <authorList>
            <person name="Koutsovoulos G."/>
            <person name="Danchin GJ E."/>
        </authorList>
    </citation>
    <scope>NUCLEOTIDE SEQUENCE [LARGE SCALE GENOMIC DNA]</scope>
</reference>
<dbReference type="EMBL" id="CAJEWN010000342">
    <property type="protein sequence ID" value="CAD2179369.1"/>
    <property type="molecule type" value="Genomic_DNA"/>
</dbReference>
<comment type="caution">
    <text evidence="1">The sequence shown here is derived from an EMBL/GenBank/DDBJ whole genome shotgun (WGS) entry which is preliminary data.</text>
</comment>
<name>A0A6V7VX26_MELEN</name>
<dbReference type="Proteomes" id="UP000580250">
    <property type="component" value="Unassembled WGS sequence"/>
</dbReference>
<protein>
    <submittedName>
        <fullName evidence="1">Uncharacterized protein</fullName>
    </submittedName>
</protein>
<gene>
    <name evidence="1" type="ORF">MENT_LOCUS31370</name>
</gene>
<dbReference type="AlphaFoldDB" id="A0A6V7VX26"/>
<evidence type="ECO:0000313" key="2">
    <source>
        <dbReference type="Proteomes" id="UP000580250"/>
    </source>
</evidence>
<sequence>MTLYCKRRNVGYEQDKGWLEILGKLLEFPFDKCNLFNVFWAITTKCIHYCVGGLFDRMCSCQTSRIQFCLKEQRNEWDGDYLKIFKDDI</sequence>
<proteinExistence type="predicted"/>